<dbReference type="GO" id="GO:0005829">
    <property type="term" value="C:cytosol"/>
    <property type="evidence" value="ECO:0007669"/>
    <property type="project" value="TreeGrafter"/>
</dbReference>
<dbReference type="EMBL" id="HG937693">
    <property type="protein sequence ID" value="CDP35738.1"/>
    <property type="molecule type" value="Genomic_DNA"/>
</dbReference>
<dbReference type="PhylomeDB" id="A0A060T476"/>
<dbReference type="GO" id="GO:0008478">
    <property type="term" value="F:pyridoxal kinase activity"/>
    <property type="evidence" value="ECO:0007669"/>
    <property type="project" value="UniProtKB-EC"/>
</dbReference>
<keyword evidence="4" id="KW-0547">Nucleotide-binding</keyword>
<evidence type="ECO:0000256" key="3">
    <source>
        <dbReference type="ARBA" id="ARBA00022679"/>
    </source>
</evidence>
<reference evidence="8" key="2">
    <citation type="submission" date="2014-06" db="EMBL/GenBank/DDBJ databases">
        <title>The complete genome of Blastobotrys (Arxula) adeninivorans LS3 - a yeast of biotechnological interest.</title>
        <authorList>
            <person name="Kunze G."/>
            <person name="Gaillardin C."/>
            <person name="Czernicka M."/>
            <person name="Durrens P."/>
            <person name="Martin T."/>
            <person name="Boer E."/>
            <person name="Gabaldon T."/>
            <person name="Cruz J."/>
            <person name="Talla E."/>
            <person name="Marck C."/>
            <person name="Goffeau A."/>
            <person name="Barbe V."/>
            <person name="Baret P."/>
            <person name="Baronian K."/>
            <person name="Beier S."/>
            <person name="Bleykasten C."/>
            <person name="Bode R."/>
            <person name="Casaregola S."/>
            <person name="Despons L."/>
            <person name="Fairhead C."/>
            <person name="Giersberg M."/>
            <person name="Gierski P."/>
            <person name="Hahnel U."/>
            <person name="Hartmann A."/>
            <person name="Jankowska D."/>
            <person name="Jubin C."/>
            <person name="Jung P."/>
            <person name="Lafontaine I."/>
            <person name="Leh-Louis V."/>
            <person name="Lemaire M."/>
            <person name="Marcet-Houben M."/>
            <person name="Mascher M."/>
            <person name="Morel G."/>
            <person name="Richard G.-F."/>
            <person name="Riechen J."/>
            <person name="Sacerdot C."/>
            <person name="Sarkar A."/>
            <person name="Savel G."/>
            <person name="Schacherer J."/>
            <person name="Sherman D."/>
            <person name="Straub M.-L."/>
            <person name="Stein N."/>
            <person name="Thierry A."/>
            <person name="Trautwein-Schult A."/>
            <person name="Westhof E."/>
            <person name="Worch S."/>
            <person name="Dujon B."/>
            <person name="Souciet J.-L."/>
            <person name="Wincker P."/>
            <person name="Scholz U."/>
            <person name="Neuveglise N."/>
        </authorList>
    </citation>
    <scope>NUCLEOTIDE SEQUENCE</scope>
    <source>
        <strain evidence="8">LS3</strain>
    </source>
</reference>
<dbReference type="EC" id="2.7.1.35" evidence="2"/>
<dbReference type="AlphaFoldDB" id="A0A060T476"/>
<evidence type="ECO:0000256" key="5">
    <source>
        <dbReference type="ARBA" id="ARBA00022777"/>
    </source>
</evidence>
<evidence type="ECO:0000256" key="6">
    <source>
        <dbReference type="ARBA" id="ARBA00022840"/>
    </source>
</evidence>
<dbReference type="Gene3D" id="3.40.1190.20">
    <property type="match status" value="1"/>
</dbReference>
<dbReference type="InterPro" id="IPR013749">
    <property type="entry name" value="PM/HMP-P_kinase-1"/>
</dbReference>
<dbReference type="SUPFAM" id="SSF53613">
    <property type="entry name" value="Ribokinase-like"/>
    <property type="match status" value="1"/>
</dbReference>
<proteinExistence type="inferred from homology"/>
<dbReference type="InterPro" id="IPR029056">
    <property type="entry name" value="Ribokinase-like"/>
</dbReference>
<dbReference type="GO" id="GO:0009443">
    <property type="term" value="P:pyridoxal 5'-phosphate salvage"/>
    <property type="evidence" value="ECO:0007669"/>
    <property type="project" value="InterPro"/>
</dbReference>
<keyword evidence="5" id="KW-0418">Kinase</keyword>
<dbReference type="Pfam" id="PF08543">
    <property type="entry name" value="Phos_pyr_kin"/>
    <property type="match status" value="1"/>
</dbReference>
<dbReference type="CDD" id="cd01173">
    <property type="entry name" value="pyridoxal_pyridoxamine_kinase"/>
    <property type="match status" value="1"/>
</dbReference>
<dbReference type="GO" id="GO:0005524">
    <property type="term" value="F:ATP binding"/>
    <property type="evidence" value="ECO:0007669"/>
    <property type="project" value="UniProtKB-KW"/>
</dbReference>
<gene>
    <name evidence="8" type="ORF">GNLVRS02_ARAD1C42328g</name>
</gene>
<sequence length="319" mass="34946">MEVKSVLSIQSHVVHGYVGNRAAVFPLQLRGWDVDVINTVSLSNNTGYGSWTGTKASAQELSDLYQGLKDRGFAYDALLTGYTWSAEAVRAIGDIASDLKKRYPHLLWVLDPVLGDGGSLYVSPDVIPAYKELLKSGNASVITPNGFEVETLTGVKLDSLDSIKKALEVFHQEYKIPFVVISSVELPGSSNLVAVGSAMNSEPFYIEFPHIEGYFTGTGDIFSAVLLDRFHKHSAASPSSSSASQDQGSWFERALHDTLAVVFSVLLRTKTLAGVPNDRSSLERAELMKKLELRVIQSQDLILQDSPSIEQVDFVTKRF</sequence>
<evidence type="ECO:0000313" key="8">
    <source>
        <dbReference type="EMBL" id="CDP35738.1"/>
    </source>
</evidence>
<dbReference type="PANTHER" id="PTHR10534">
    <property type="entry name" value="PYRIDOXAL KINASE"/>
    <property type="match status" value="1"/>
</dbReference>
<evidence type="ECO:0000256" key="4">
    <source>
        <dbReference type="ARBA" id="ARBA00022741"/>
    </source>
</evidence>
<keyword evidence="6" id="KW-0067">ATP-binding</keyword>
<evidence type="ECO:0000259" key="7">
    <source>
        <dbReference type="Pfam" id="PF08543"/>
    </source>
</evidence>
<feature type="domain" description="Pyridoxamine kinase/Phosphomethylpyrimidine kinase" evidence="7">
    <location>
        <begin position="73"/>
        <end position="236"/>
    </location>
</feature>
<name>A0A060T476_BLAAD</name>
<evidence type="ECO:0000256" key="1">
    <source>
        <dbReference type="ARBA" id="ARBA00008805"/>
    </source>
</evidence>
<reference evidence="8" key="1">
    <citation type="submission" date="2014-02" db="EMBL/GenBank/DDBJ databases">
        <authorList>
            <person name="Genoscope - CEA"/>
        </authorList>
    </citation>
    <scope>NUCLEOTIDE SEQUENCE</scope>
    <source>
        <strain evidence="8">LS3</strain>
    </source>
</reference>
<keyword evidence="3" id="KW-0808">Transferase</keyword>
<organism evidence="8">
    <name type="scientific">Blastobotrys adeninivorans</name>
    <name type="common">Yeast</name>
    <name type="synonym">Arxula adeninivorans</name>
    <dbReference type="NCBI Taxonomy" id="409370"/>
    <lineage>
        <taxon>Eukaryota</taxon>
        <taxon>Fungi</taxon>
        <taxon>Dikarya</taxon>
        <taxon>Ascomycota</taxon>
        <taxon>Saccharomycotina</taxon>
        <taxon>Dipodascomycetes</taxon>
        <taxon>Dipodascales</taxon>
        <taxon>Trichomonascaceae</taxon>
        <taxon>Blastobotrys</taxon>
    </lineage>
</organism>
<dbReference type="InterPro" id="IPR004625">
    <property type="entry name" value="PyrdxlKinase"/>
</dbReference>
<accession>A0A060T476</accession>
<protein>
    <recommendedName>
        <fullName evidence="2">pyridoxal kinase</fullName>
        <ecNumber evidence="2">2.7.1.35</ecNumber>
    </recommendedName>
</protein>
<evidence type="ECO:0000256" key="2">
    <source>
        <dbReference type="ARBA" id="ARBA00012104"/>
    </source>
</evidence>
<dbReference type="PANTHER" id="PTHR10534:SF2">
    <property type="entry name" value="PYRIDOXAL KINASE"/>
    <property type="match status" value="1"/>
</dbReference>
<comment type="similarity">
    <text evidence="1">Belongs to the pyridoxine kinase family.</text>
</comment>
<dbReference type="NCBIfam" id="TIGR00687">
    <property type="entry name" value="pyridox_kin"/>
    <property type="match status" value="1"/>
</dbReference>